<name>A0A7K5BLG0_9FURN</name>
<evidence type="ECO:0000259" key="2">
    <source>
        <dbReference type="Pfam" id="PF23221"/>
    </source>
</evidence>
<keyword evidence="1" id="KW-0812">Transmembrane</keyword>
<dbReference type="AlphaFoldDB" id="A0A7K5BLG0"/>
<sequence length="74" mass="8289">KFPRGVCREDPPAHSQIPFAVFGMVPFLTSILGTMLPMLGMAKQEHMKCVFCYALQHFSESIQEYVANAEQAPD</sequence>
<comment type="caution">
    <text evidence="3">The sequence shown here is derived from an EMBL/GenBank/DDBJ whole genome shotgun (WGS) entry which is preliminary data.</text>
</comment>
<keyword evidence="1" id="KW-1133">Transmembrane helix</keyword>
<dbReference type="Proteomes" id="UP000529852">
    <property type="component" value="Unassembled WGS sequence"/>
</dbReference>
<dbReference type="Pfam" id="PF23221">
    <property type="entry name" value="HEAT_MROH2B_1st"/>
    <property type="match status" value="1"/>
</dbReference>
<feature type="domain" description="MROH2B-like N-terminal HEAT-repeats" evidence="2">
    <location>
        <begin position="21"/>
        <end position="74"/>
    </location>
</feature>
<organism evidence="3 4">
    <name type="scientific">Furnarius figulus</name>
    <dbReference type="NCBI Taxonomy" id="463165"/>
    <lineage>
        <taxon>Eukaryota</taxon>
        <taxon>Metazoa</taxon>
        <taxon>Chordata</taxon>
        <taxon>Craniata</taxon>
        <taxon>Vertebrata</taxon>
        <taxon>Euteleostomi</taxon>
        <taxon>Archelosauria</taxon>
        <taxon>Archosauria</taxon>
        <taxon>Dinosauria</taxon>
        <taxon>Saurischia</taxon>
        <taxon>Theropoda</taxon>
        <taxon>Coelurosauria</taxon>
        <taxon>Aves</taxon>
        <taxon>Neognathae</taxon>
        <taxon>Neoaves</taxon>
        <taxon>Telluraves</taxon>
        <taxon>Australaves</taxon>
        <taxon>Passeriformes</taxon>
        <taxon>Furnariidae</taxon>
        <taxon>Furnarius</taxon>
    </lineage>
</organism>
<feature type="non-terminal residue" evidence="3">
    <location>
        <position position="1"/>
    </location>
</feature>
<keyword evidence="1" id="KW-0472">Membrane</keyword>
<accession>A0A7K5BLG0</accession>
<dbReference type="GO" id="GO:0005737">
    <property type="term" value="C:cytoplasm"/>
    <property type="evidence" value="ECO:0007669"/>
    <property type="project" value="TreeGrafter"/>
</dbReference>
<feature type="non-terminal residue" evidence="3">
    <location>
        <position position="74"/>
    </location>
</feature>
<dbReference type="PANTHER" id="PTHR23120:SF44">
    <property type="entry name" value="MAESTRO HEAT-LIKE REPEAT-CONTAINING PROTEIN FAMILY MEMBER 1"/>
    <property type="match status" value="1"/>
</dbReference>
<proteinExistence type="predicted"/>
<keyword evidence="4" id="KW-1185">Reference proteome</keyword>
<evidence type="ECO:0000256" key="1">
    <source>
        <dbReference type="SAM" id="Phobius"/>
    </source>
</evidence>
<dbReference type="InterPro" id="IPR045206">
    <property type="entry name" value="Maestro_heat-like_prot"/>
</dbReference>
<evidence type="ECO:0000313" key="3">
    <source>
        <dbReference type="EMBL" id="NWR96028.1"/>
    </source>
</evidence>
<dbReference type="PANTHER" id="PTHR23120">
    <property type="entry name" value="MAESTRO-RELATED HEAT DOMAIN-CONTAINING"/>
    <property type="match status" value="1"/>
</dbReference>
<dbReference type="EMBL" id="VYZD01004966">
    <property type="protein sequence ID" value="NWR96028.1"/>
    <property type="molecule type" value="Genomic_DNA"/>
</dbReference>
<reference evidence="3 4" key="1">
    <citation type="submission" date="2019-09" db="EMBL/GenBank/DDBJ databases">
        <title>Bird 10,000 Genomes (B10K) Project - Family phase.</title>
        <authorList>
            <person name="Zhang G."/>
        </authorList>
    </citation>
    <scope>NUCLEOTIDE SEQUENCE [LARGE SCALE GENOMIC DNA]</scope>
    <source>
        <strain evidence="3">B10K-DU-003-06</strain>
    </source>
</reference>
<gene>
    <name evidence="3" type="primary">Mroh1_1</name>
    <name evidence="3" type="ORF">FURFIG_R02962</name>
</gene>
<protein>
    <submittedName>
        <fullName evidence="3">MROH1 protein</fullName>
    </submittedName>
</protein>
<feature type="transmembrane region" description="Helical" evidence="1">
    <location>
        <begin position="19"/>
        <end position="39"/>
    </location>
</feature>
<dbReference type="InterPro" id="IPR056282">
    <property type="entry name" value="MROH2B-like_N_HEAT"/>
</dbReference>
<evidence type="ECO:0000313" key="4">
    <source>
        <dbReference type="Proteomes" id="UP000529852"/>
    </source>
</evidence>